<accession>A0A1A8FGT9</accession>
<reference evidence="1" key="2">
    <citation type="submission" date="2016-06" db="EMBL/GenBank/DDBJ databases">
        <title>The genome of a short-lived fish provides insights into sex chromosome evolution and the genetic control of aging.</title>
        <authorList>
            <person name="Reichwald K."/>
            <person name="Felder M."/>
            <person name="Petzold A."/>
            <person name="Koch P."/>
            <person name="Groth M."/>
            <person name="Platzer M."/>
        </authorList>
    </citation>
    <scope>NUCLEOTIDE SEQUENCE</scope>
    <source>
        <tissue evidence="1">Brain</tissue>
    </source>
</reference>
<sequence>MNVRRLNISEPQLTVGHQDGAGDIVSQSSLRLNEVSGEDDVDVWKWKEQRREVEREQQLAQGWAAV</sequence>
<evidence type="ECO:0000313" key="1">
    <source>
        <dbReference type="EMBL" id="SBQ58242.1"/>
    </source>
</evidence>
<organism evidence="1">
    <name type="scientific">Nothobranchius korthausae</name>
    <dbReference type="NCBI Taxonomy" id="1143690"/>
    <lineage>
        <taxon>Eukaryota</taxon>
        <taxon>Metazoa</taxon>
        <taxon>Chordata</taxon>
        <taxon>Craniata</taxon>
        <taxon>Vertebrata</taxon>
        <taxon>Euteleostomi</taxon>
        <taxon>Actinopterygii</taxon>
        <taxon>Neopterygii</taxon>
        <taxon>Teleostei</taxon>
        <taxon>Neoteleostei</taxon>
        <taxon>Acanthomorphata</taxon>
        <taxon>Ovalentaria</taxon>
        <taxon>Atherinomorphae</taxon>
        <taxon>Cyprinodontiformes</taxon>
        <taxon>Nothobranchiidae</taxon>
        <taxon>Nothobranchius</taxon>
    </lineage>
</organism>
<reference evidence="1" key="1">
    <citation type="submission" date="2016-05" db="EMBL/GenBank/DDBJ databases">
        <authorList>
            <person name="Lavstsen T."/>
            <person name="Jespersen J.S."/>
        </authorList>
    </citation>
    <scope>NUCLEOTIDE SEQUENCE</scope>
    <source>
        <tissue evidence="1">Brain</tissue>
    </source>
</reference>
<proteinExistence type="predicted"/>
<feature type="non-terminal residue" evidence="1">
    <location>
        <position position="66"/>
    </location>
</feature>
<dbReference type="AlphaFoldDB" id="A0A1A8FGT9"/>
<name>A0A1A8FGT9_9TELE</name>
<dbReference type="EMBL" id="HAEB01011715">
    <property type="protein sequence ID" value="SBQ58242.1"/>
    <property type="molecule type" value="Transcribed_RNA"/>
</dbReference>
<protein>
    <submittedName>
        <fullName evidence="1">Pleckstrin homology domain containing, family G (With RhoGef domain) member 5</fullName>
    </submittedName>
</protein>
<gene>
    <name evidence="1" type="primary">PLEKHG5</name>
</gene>